<dbReference type="Gene3D" id="3.40.50.300">
    <property type="entry name" value="P-loop containing nucleotide triphosphate hydrolases"/>
    <property type="match status" value="1"/>
</dbReference>
<evidence type="ECO:0000313" key="12">
    <source>
        <dbReference type="Proteomes" id="UP000002743"/>
    </source>
</evidence>
<dbReference type="SUPFAM" id="SSF90123">
    <property type="entry name" value="ABC transporter transmembrane region"/>
    <property type="match status" value="1"/>
</dbReference>
<evidence type="ECO:0000256" key="2">
    <source>
        <dbReference type="ARBA" id="ARBA00022475"/>
    </source>
</evidence>
<keyword evidence="6 8" id="KW-1133">Transmembrane helix</keyword>
<evidence type="ECO:0000256" key="3">
    <source>
        <dbReference type="ARBA" id="ARBA00022692"/>
    </source>
</evidence>
<keyword evidence="4" id="KW-0547">Nucleotide-binding</keyword>
<evidence type="ECO:0000256" key="6">
    <source>
        <dbReference type="ARBA" id="ARBA00022989"/>
    </source>
</evidence>
<feature type="domain" description="ABC transmembrane type-1" evidence="10">
    <location>
        <begin position="18"/>
        <end position="290"/>
    </location>
</feature>
<dbReference type="InterPro" id="IPR003439">
    <property type="entry name" value="ABC_transporter-like_ATP-bd"/>
</dbReference>
<feature type="transmembrane region" description="Helical" evidence="8">
    <location>
        <begin position="137"/>
        <end position="163"/>
    </location>
</feature>
<dbReference type="InterPro" id="IPR027417">
    <property type="entry name" value="P-loop_NTPase"/>
</dbReference>
<evidence type="ECO:0000256" key="4">
    <source>
        <dbReference type="ARBA" id="ARBA00022741"/>
    </source>
</evidence>
<dbReference type="KEGG" id="mei:Msip34_0823"/>
<keyword evidence="5" id="KW-0067">ATP-binding</keyword>
<dbReference type="PANTHER" id="PTHR24221">
    <property type="entry name" value="ATP-BINDING CASSETTE SUB-FAMILY B"/>
    <property type="match status" value="1"/>
</dbReference>
<evidence type="ECO:0000256" key="8">
    <source>
        <dbReference type="SAM" id="Phobius"/>
    </source>
</evidence>
<dbReference type="GO" id="GO:0030256">
    <property type="term" value="C:type I protein secretion system complex"/>
    <property type="evidence" value="ECO:0007669"/>
    <property type="project" value="InterPro"/>
</dbReference>
<evidence type="ECO:0000256" key="1">
    <source>
        <dbReference type="ARBA" id="ARBA00004651"/>
    </source>
</evidence>
<dbReference type="GO" id="GO:0030253">
    <property type="term" value="P:protein secretion by the type I secretion system"/>
    <property type="evidence" value="ECO:0007669"/>
    <property type="project" value="InterPro"/>
</dbReference>
<protein>
    <submittedName>
        <fullName evidence="11">Type I secretion system ATPase</fullName>
    </submittedName>
</protein>
<name>C6XBZ6_METGS</name>
<reference evidence="11 12" key="2">
    <citation type="journal article" date="2011" name="J. Bacteriol.">
        <title>Genomes of three methylotrophs from a single niche uncover genetic and metabolic divergence of Methylophilaceae.</title>
        <authorList>
            <person name="Lapidus A."/>
            <person name="Clum A."/>
            <person name="Labutti K."/>
            <person name="Kaluzhnaya M.G."/>
            <person name="Lim S."/>
            <person name="Beck D.A."/>
            <person name="Glavina Del Rio T."/>
            <person name="Nolan M."/>
            <person name="Mavromatis K."/>
            <person name="Huntemann M."/>
            <person name="Lucas S."/>
            <person name="Lidstrom M.E."/>
            <person name="Ivanova N."/>
            <person name="Chistoserdova L."/>
        </authorList>
    </citation>
    <scope>NUCLEOTIDE SEQUENCE [LARGE SCALE GENOMIC DNA]</scope>
    <source>
        <strain evidence="11 12">SIP3-4</strain>
    </source>
</reference>
<organism evidence="11 12">
    <name type="scientific">Methylovorus glucosotrophus (strain SIP3-4)</name>
    <dbReference type="NCBI Taxonomy" id="582744"/>
    <lineage>
        <taxon>Bacteria</taxon>
        <taxon>Pseudomonadati</taxon>
        <taxon>Pseudomonadota</taxon>
        <taxon>Betaproteobacteria</taxon>
        <taxon>Nitrosomonadales</taxon>
        <taxon>Methylophilaceae</taxon>
        <taxon>Methylovorus</taxon>
    </lineage>
</organism>
<dbReference type="Pfam" id="PF00005">
    <property type="entry name" value="ABC_tran"/>
    <property type="match status" value="1"/>
</dbReference>
<dbReference type="GO" id="GO:0034040">
    <property type="term" value="F:ATPase-coupled lipid transmembrane transporter activity"/>
    <property type="evidence" value="ECO:0007669"/>
    <property type="project" value="TreeGrafter"/>
</dbReference>
<evidence type="ECO:0000256" key="7">
    <source>
        <dbReference type="ARBA" id="ARBA00023136"/>
    </source>
</evidence>
<sequence length="568" mass="63533">MNAIKNYILQCRQFFMYAGIFSFVINLMTLMPAFYMLELYDRVLSSHSNETLVMLTILVVFMLLVQYYVEYLRQSLFLRTSATMQRLMQKTVLACMLTMSGRTNRRGLDDVHTVQSFFSGSGVQAVFEVPWIPVYFFVLYLFHPWLCLMAVVGTLILVALTFLEEKVSAESQKQGQDSLRQSQDMLDSALNNLEVINAMSMREVVTRRWSKVHDKALSHNIESATRSASISAWSRLVRNLLSTLALAVAAWLAINDRTVTPGVMIAATIIMGKVMVPIDRVISGWRFFIKARHAYSRLNKMLADYNPDTTSVTLQDFAGNIRVEKLFFAINREREILRNLNFSLEAGEALGIIGNSAAGKSTLTRLLVGLYKPTSGAVRMDGADIYQWAQTGQLGQHIGYLPQTVELFSGTVAENIARMAEVSEHVDKVIEAAKLVGAHDFILRLPQGYDTDIGDAGRILSSGQRQLVGLARALFGNPKLIVLDEPNANLDGPSELAFMRMIRELKSRKVTLIIVSHKPSVLRDVDKLLVLEQGRQVSFGNREEIMQSTVPSTDNSSQVTLVKGAQPV</sequence>
<keyword evidence="12" id="KW-1185">Reference proteome</keyword>
<feature type="transmembrane region" description="Helical" evidence="8">
    <location>
        <begin position="52"/>
        <end position="69"/>
    </location>
</feature>
<feature type="transmembrane region" description="Helical" evidence="8">
    <location>
        <begin position="14"/>
        <end position="40"/>
    </location>
</feature>
<reference evidence="12" key="1">
    <citation type="submission" date="2009-07" db="EMBL/GenBank/DDBJ databases">
        <title>Complete sequence of chromosome of Methylovorus sp. SIP3-4.</title>
        <authorList>
            <person name="Lucas S."/>
            <person name="Copeland A."/>
            <person name="Lapidus A."/>
            <person name="Glavina del Rio T."/>
            <person name="Tice H."/>
            <person name="Bruce D."/>
            <person name="Goodwin L."/>
            <person name="Pitluck S."/>
            <person name="Clum A."/>
            <person name="Larimer F."/>
            <person name="Land M."/>
            <person name="Hauser L."/>
            <person name="Kyrpides N."/>
            <person name="Mikhailova N."/>
            <person name="Kayluzhnaya M."/>
            <person name="Chistoserdova L."/>
        </authorList>
    </citation>
    <scope>NUCLEOTIDE SEQUENCE [LARGE SCALE GENOMIC DNA]</scope>
    <source>
        <strain evidence="12">SIP3-4</strain>
    </source>
</reference>
<dbReference type="InterPro" id="IPR011527">
    <property type="entry name" value="ABC1_TM_dom"/>
</dbReference>
<dbReference type="GO" id="GO:0140359">
    <property type="term" value="F:ABC-type transporter activity"/>
    <property type="evidence" value="ECO:0007669"/>
    <property type="project" value="InterPro"/>
</dbReference>
<evidence type="ECO:0000313" key="11">
    <source>
        <dbReference type="EMBL" id="ACT50071.1"/>
    </source>
</evidence>
<accession>C6XBZ6</accession>
<comment type="subcellular location">
    <subcellularLocation>
        <location evidence="1">Cell membrane</location>
        <topology evidence="1">Multi-pass membrane protein</topology>
    </subcellularLocation>
</comment>
<dbReference type="GO" id="GO:0005524">
    <property type="term" value="F:ATP binding"/>
    <property type="evidence" value="ECO:0007669"/>
    <property type="project" value="UniProtKB-KW"/>
</dbReference>
<dbReference type="AlphaFoldDB" id="C6XBZ6"/>
<dbReference type="NCBIfam" id="TIGR01842">
    <property type="entry name" value="type_I_sec_PrtD"/>
    <property type="match status" value="1"/>
</dbReference>
<dbReference type="eggNOG" id="COG4618">
    <property type="taxonomic scope" value="Bacteria"/>
</dbReference>
<keyword evidence="7 8" id="KW-0472">Membrane</keyword>
<dbReference type="SUPFAM" id="SSF52540">
    <property type="entry name" value="P-loop containing nucleoside triphosphate hydrolases"/>
    <property type="match status" value="1"/>
</dbReference>
<evidence type="ECO:0000259" key="10">
    <source>
        <dbReference type="PROSITE" id="PS50929"/>
    </source>
</evidence>
<dbReference type="InterPro" id="IPR039421">
    <property type="entry name" value="Type_1_exporter"/>
</dbReference>
<dbReference type="HOGENOM" id="CLU_000604_95_6_4"/>
<dbReference type="InterPro" id="IPR017871">
    <property type="entry name" value="ABC_transporter-like_CS"/>
</dbReference>
<dbReference type="GO" id="GO:0016887">
    <property type="term" value="F:ATP hydrolysis activity"/>
    <property type="evidence" value="ECO:0007669"/>
    <property type="project" value="InterPro"/>
</dbReference>
<evidence type="ECO:0000256" key="5">
    <source>
        <dbReference type="ARBA" id="ARBA00022840"/>
    </source>
</evidence>
<gene>
    <name evidence="11" type="ordered locus">Msip34_0823</name>
</gene>
<keyword evidence="3 8" id="KW-0812">Transmembrane</keyword>
<dbReference type="RefSeq" id="WP_015829631.1">
    <property type="nucleotide sequence ID" value="NC_012969.1"/>
</dbReference>
<proteinExistence type="predicted"/>
<dbReference type="Proteomes" id="UP000002743">
    <property type="component" value="Chromosome"/>
</dbReference>
<dbReference type="PROSITE" id="PS50893">
    <property type="entry name" value="ABC_TRANSPORTER_2"/>
    <property type="match status" value="1"/>
</dbReference>
<dbReference type="PANTHER" id="PTHR24221:SF654">
    <property type="entry name" value="ATP-BINDING CASSETTE SUB-FAMILY B MEMBER 6"/>
    <property type="match status" value="1"/>
</dbReference>
<keyword evidence="2" id="KW-1003">Cell membrane</keyword>
<dbReference type="Gene3D" id="1.20.1560.10">
    <property type="entry name" value="ABC transporter type 1, transmembrane domain"/>
    <property type="match status" value="1"/>
</dbReference>
<dbReference type="PROSITE" id="PS00211">
    <property type="entry name" value="ABC_TRANSPORTER_1"/>
    <property type="match status" value="1"/>
</dbReference>
<dbReference type="InterPro" id="IPR003593">
    <property type="entry name" value="AAA+_ATPase"/>
</dbReference>
<dbReference type="InterPro" id="IPR010128">
    <property type="entry name" value="ATPase_T1SS_PrtD-like"/>
</dbReference>
<dbReference type="GO" id="GO:0005886">
    <property type="term" value="C:plasma membrane"/>
    <property type="evidence" value="ECO:0007669"/>
    <property type="project" value="UniProtKB-SubCell"/>
</dbReference>
<evidence type="ECO:0000259" key="9">
    <source>
        <dbReference type="PROSITE" id="PS50893"/>
    </source>
</evidence>
<dbReference type="InterPro" id="IPR036640">
    <property type="entry name" value="ABC1_TM_sf"/>
</dbReference>
<feature type="domain" description="ABC transporter" evidence="9">
    <location>
        <begin position="321"/>
        <end position="558"/>
    </location>
</feature>
<dbReference type="PROSITE" id="PS50929">
    <property type="entry name" value="ABC_TM1F"/>
    <property type="match status" value="1"/>
</dbReference>
<dbReference type="EMBL" id="CP001674">
    <property type="protein sequence ID" value="ACT50071.1"/>
    <property type="molecule type" value="Genomic_DNA"/>
</dbReference>
<dbReference type="SMART" id="SM00382">
    <property type="entry name" value="AAA"/>
    <property type="match status" value="1"/>
</dbReference>
<dbReference type="STRING" id="582744.Msip34_0823"/>
<dbReference type="Pfam" id="PF00664">
    <property type="entry name" value="ABC_membrane"/>
    <property type="match status" value="1"/>
</dbReference>